<evidence type="ECO:0000313" key="1">
    <source>
        <dbReference type="EMBL" id="KMM70617.1"/>
    </source>
</evidence>
<evidence type="ECO:0000313" key="2">
    <source>
        <dbReference type="Proteomes" id="UP000054567"/>
    </source>
</evidence>
<proteinExistence type="predicted"/>
<sequence>MPVAFQAAVELPRESYECETAEICLTMILLLSGETEEAKKSGAKPAKDRTLALVFPVPVRLPTLSAPTYRCQVSLEASRKGNISMDSDVTSRDYQLDTAWARTKRKPLEIWRSSVVRDSKPSSRLRPAAVCDTAKELLSGRPTPGGGASLFFPQVQRVDPKADKDLNGTFSFYLRGAAEAARSFAHWYPGKA</sequence>
<dbReference type="AlphaFoldDB" id="A0A0J6IFQ4"/>
<organism evidence="1 2">
    <name type="scientific">Coccidioides posadasii RMSCC 3488</name>
    <dbReference type="NCBI Taxonomy" id="454284"/>
    <lineage>
        <taxon>Eukaryota</taxon>
        <taxon>Fungi</taxon>
        <taxon>Dikarya</taxon>
        <taxon>Ascomycota</taxon>
        <taxon>Pezizomycotina</taxon>
        <taxon>Eurotiomycetes</taxon>
        <taxon>Eurotiomycetidae</taxon>
        <taxon>Onygenales</taxon>
        <taxon>Onygenaceae</taxon>
        <taxon>Coccidioides</taxon>
    </lineage>
</organism>
<reference evidence="2" key="3">
    <citation type="journal article" date="2010" name="Genome Res.">
        <title>Population genomic sequencing of Coccidioides fungi reveals recent hybridization and transposon control.</title>
        <authorList>
            <person name="Neafsey D.E."/>
            <person name="Barker B.M."/>
            <person name="Sharpton T.J."/>
            <person name="Stajich J.E."/>
            <person name="Park D.J."/>
            <person name="Whiston E."/>
            <person name="Hung C.-Y."/>
            <person name="McMahan C."/>
            <person name="White J."/>
            <person name="Sykes S."/>
            <person name="Heiman D."/>
            <person name="Young S."/>
            <person name="Zeng Q."/>
            <person name="Abouelleil A."/>
            <person name="Aftuck L."/>
            <person name="Bessette D."/>
            <person name="Brown A."/>
            <person name="FitzGerald M."/>
            <person name="Lui A."/>
            <person name="Macdonald J.P."/>
            <person name="Priest M."/>
            <person name="Orbach M.J."/>
            <person name="Galgiani J.N."/>
            <person name="Kirkland T.N."/>
            <person name="Cole G.T."/>
            <person name="Birren B.W."/>
            <person name="Henn M.R."/>
            <person name="Taylor J.W."/>
            <person name="Rounsley S.D."/>
        </authorList>
    </citation>
    <scope>NUCLEOTIDE SEQUENCE [LARGE SCALE GENOMIC DNA]</scope>
    <source>
        <strain evidence="2">RMSCC 3488</strain>
    </source>
</reference>
<accession>A0A0J6IFQ4</accession>
<dbReference type="VEuPathDB" id="FungiDB:CPAG_06928"/>
<protein>
    <submittedName>
        <fullName evidence="1">Uncharacterized protein</fullName>
    </submittedName>
</protein>
<gene>
    <name evidence="1" type="ORF">CPAG_06928</name>
</gene>
<name>A0A0J6IFQ4_COCPO</name>
<reference evidence="1 2" key="1">
    <citation type="submission" date="2007-06" db="EMBL/GenBank/DDBJ databases">
        <title>The Genome Sequence of Coccidioides posadasii RMSCC_3488.</title>
        <authorList>
            <consortium name="Coccidioides Genome Resources Consortium"/>
            <consortium name="The Broad Institute Genome Sequencing Platform"/>
            <person name="Henn M.R."/>
            <person name="Sykes S."/>
            <person name="Young S."/>
            <person name="Jaffe D."/>
            <person name="Berlin A."/>
            <person name="Alvarez P."/>
            <person name="Butler J."/>
            <person name="Gnerre S."/>
            <person name="Grabherr M."/>
            <person name="Mauceli E."/>
            <person name="Brockman W."/>
            <person name="Kodira C."/>
            <person name="Alvarado L."/>
            <person name="Zeng Q."/>
            <person name="Crawford M."/>
            <person name="Antoine C."/>
            <person name="Devon K."/>
            <person name="Galgiani J."/>
            <person name="Orsborn K."/>
            <person name="Lewis M.L."/>
            <person name="Nusbaum C."/>
            <person name="Galagan J."/>
            <person name="Birren B."/>
        </authorList>
    </citation>
    <scope>NUCLEOTIDE SEQUENCE [LARGE SCALE GENOMIC DNA]</scope>
    <source>
        <strain evidence="1 2">RMSCC 3488</strain>
    </source>
</reference>
<dbReference type="EMBL" id="DS268112">
    <property type="protein sequence ID" value="KMM70617.1"/>
    <property type="molecule type" value="Genomic_DNA"/>
</dbReference>
<dbReference type="Proteomes" id="UP000054567">
    <property type="component" value="Unassembled WGS sequence"/>
</dbReference>
<reference evidence="2" key="2">
    <citation type="journal article" date="2009" name="Genome Res.">
        <title>Comparative genomic analyses of the human fungal pathogens Coccidioides and their relatives.</title>
        <authorList>
            <person name="Sharpton T.J."/>
            <person name="Stajich J.E."/>
            <person name="Rounsley S.D."/>
            <person name="Gardner M.J."/>
            <person name="Wortman J.R."/>
            <person name="Jordar V.S."/>
            <person name="Maiti R."/>
            <person name="Kodira C.D."/>
            <person name="Neafsey D.E."/>
            <person name="Zeng Q."/>
            <person name="Hung C.-Y."/>
            <person name="McMahan C."/>
            <person name="Muszewska A."/>
            <person name="Grynberg M."/>
            <person name="Mandel M.A."/>
            <person name="Kellner E.M."/>
            <person name="Barker B.M."/>
            <person name="Galgiani J.N."/>
            <person name="Orbach M.J."/>
            <person name="Kirkland T.N."/>
            <person name="Cole G.T."/>
            <person name="Henn M.R."/>
            <person name="Birren B.W."/>
            <person name="Taylor J.W."/>
        </authorList>
    </citation>
    <scope>NUCLEOTIDE SEQUENCE [LARGE SCALE GENOMIC DNA]</scope>
    <source>
        <strain evidence="2">RMSCC 3488</strain>
    </source>
</reference>